<name>A0ABP9FP90_9SPHI</name>
<accession>A0ABP9FP90</accession>
<comment type="caution">
    <text evidence="1">The sequence shown here is derived from an EMBL/GenBank/DDBJ whole genome shotgun (WGS) entry which is preliminary data.</text>
</comment>
<sequence>METLQIKFVEFIPELLDNGTLYISIDCRTAIHKCVCGCGNEVITPFSPTDWELRFYGDSVSLLPSIGNWSFPCRSHYWITNNKIRHAGNWTNKQVSDGRFTDRTIKNKYYKDITNRLEPQVQTVDELPLEVKNVSWIATFWGKLVSAIKSIKTTLKI</sequence>
<evidence type="ECO:0000313" key="1">
    <source>
        <dbReference type="EMBL" id="GAA4910623.1"/>
    </source>
</evidence>
<keyword evidence="2" id="KW-1185">Reference proteome</keyword>
<gene>
    <name evidence="1" type="ORF">GCM10023313_12210</name>
</gene>
<dbReference type="Proteomes" id="UP001501436">
    <property type="component" value="Unassembled WGS sequence"/>
</dbReference>
<organism evidence="1 2">
    <name type="scientific">Mucilaginibacter defluvii</name>
    <dbReference type="NCBI Taxonomy" id="1196019"/>
    <lineage>
        <taxon>Bacteria</taxon>
        <taxon>Pseudomonadati</taxon>
        <taxon>Bacteroidota</taxon>
        <taxon>Sphingobacteriia</taxon>
        <taxon>Sphingobacteriales</taxon>
        <taxon>Sphingobacteriaceae</taxon>
        <taxon>Mucilaginibacter</taxon>
    </lineage>
</organism>
<dbReference type="InterPro" id="IPR045384">
    <property type="entry name" value="DUF6527"/>
</dbReference>
<dbReference type="RefSeq" id="WP_292970874.1">
    <property type="nucleotide sequence ID" value="NZ_BAABJI010000001.1"/>
</dbReference>
<proteinExistence type="predicted"/>
<protein>
    <submittedName>
        <fullName evidence="1">Uncharacterized protein</fullName>
    </submittedName>
</protein>
<evidence type="ECO:0000313" key="2">
    <source>
        <dbReference type="Proteomes" id="UP001501436"/>
    </source>
</evidence>
<dbReference type="EMBL" id="BAABJI010000001">
    <property type="protein sequence ID" value="GAA4910623.1"/>
    <property type="molecule type" value="Genomic_DNA"/>
</dbReference>
<reference evidence="2" key="1">
    <citation type="journal article" date="2019" name="Int. J. Syst. Evol. Microbiol.">
        <title>The Global Catalogue of Microorganisms (GCM) 10K type strain sequencing project: providing services to taxonomists for standard genome sequencing and annotation.</title>
        <authorList>
            <consortium name="The Broad Institute Genomics Platform"/>
            <consortium name="The Broad Institute Genome Sequencing Center for Infectious Disease"/>
            <person name="Wu L."/>
            <person name="Ma J."/>
        </authorList>
    </citation>
    <scope>NUCLEOTIDE SEQUENCE [LARGE SCALE GENOMIC DNA]</scope>
    <source>
        <strain evidence="2">JCM 18283</strain>
    </source>
</reference>
<dbReference type="Pfam" id="PF20137">
    <property type="entry name" value="BubE"/>
    <property type="match status" value="1"/>
</dbReference>